<accession>D8LE24</accession>
<feature type="region of interest" description="Disordered" evidence="1">
    <location>
        <begin position="793"/>
        <end position="817"/>
    </location>
</feature>
<feature type="compositionally biased region" description="Polar residues" evidence="1">
    <location>
        <begin position="376"/>
        <end position="388"/>
    </location>
</feature>
<dbReference type="InParanoid" id="D8LE24"/>
<feature type="region of interest" description="Disordered" evidence="1">
    <location>
        <begin position="346"/>
        <end position="403"/>
    </location>
</feature>
<sequence>MIARDAATSALYVNVVNVVTTSSAPGFREKTRTQGQFELKFRNKLPPVVEAAAAAELARSGVCLRVRVLRSPVCPARPPPTTREACYPEGAELALHVWALTAHAREVMPAQDGFVWTHGTYQFHTLTTKHGEVPPLEGWARMWTDPIDTEVRLVLPEGLELSSLFYFWLSSTLARYLGAEVTMEEREIFRDNVFGLSLSATGLSEVSGKPSSWGAYEAADKKRPVFHTLPGARGTAFFGWKFSGKPSSWGGYEAPDKKRPFFPPLPGARGPPFFGWKWGDFSAFMDARARVLESDSWEGGEALAHVPGGEVALSWAGSLERFLAEFCHGRGLGILHPNLNGDVSFARQLPPSSSSSSASSGGSGGGGWLEEEETPLLSQTAHTPTPTLRGTADDGGGGREPEGLVLTYRDANNLVTSGLDAPAAPGVPILPTLASVGREEQGPRGLVEKARGAEAELRARQIPGRPVRYDAIWEFGFLEELVGRNNVILQADFYDLLQDCDVVRPPTKVYLADMPIKQLAGNDEYFGRMGWGELPKVPLPLANATEAGWSELQQMEDQVLAVSAMFGMFQVPLPLANATEAGWSELQQMEDQVLAVSAMFGMFQGWTPDSTVGDTHWHAMVKLHVSEEASWVHEFVDGSLERFREKATEAAAAAEQADPGGEGGDEELSDAGGRNPAAAEFMCAHVRRQDFKESCSCYEEEYRTGSARDWVKEALDGGGVCWVEEHNFRDTVDVLLRRAPAKLDVSPQFVFATSDDARFLEDVKVGNAVPVFTLEDVSRAAAAARGGGEEGAAAAAGAAGGGGSEGPAESSAATAGGKAVTPEEVEAALPAIDVAVCSRGTLLMLNYFSTYSALIKTKAKAQPNFKRGLYWADPPALSTGWSRFCDWFLRKWRRIRNFFH</sequence>
<protein>
    <submittedName>
        <fullName evidence="2">Uncharacterized protein</fullName>
    </submittedName>
</protein>
<dbReference type="OrthoDB" id="10382334at2759"/>
<dbReference type="Gene3D" id="3.40.50.11350">
    <property type="match status" value="1"/>
</dbReference>
<gene>
    <name evidence="2" type="ORF">Esi_0129_0040</name>
</gene>
<organism evidence="2 3">
    <name type="scientific">Ectocarpus siliculosus</name>
    <name type="common">Brown alga</name>
    <name type="synonym">Conferva siliculosa</name>
    <dbReference type="NCBI Taxonomy" id="2880"/>
    <lineage>
        <taxon>Eukaryota</taxon>
        <taxon>Sar</taxon>
        <taxon>Stramenopiles</taxon>
        <taxon>Ochrophyta</taxon>
        <taxon>PX clade</taxon>
        <taxon>Phaeophyceae</taxon>
        <taxon>Ectocarpales</taxon>
        <taxon>Ectocarpaceae</taxon>
        <taxon>Ectocarpus</taxon>
    </lineage>
</organism>
<dbReference type="Proteomes" id="UP000002630">
    <property type="component" value="Linkage Group LG03"/>
</dbReference>
<name>D8LE24_ECTSI</name>
<feature type="compositionally biased region" description="Low complexity" evidence="1">
    <location>
        <begin position="806"/>
        <end position="817"/>
    </location>
</feature>
<keyword evidence="3" id="KW-1185">Reference proteome</keyword>
<proteinExistence type="predicted"/>
<evidence type="ECO:0000313" key="3">
    <source>
        <dbReference type="Proteomes" id="UP000002630"/>
    </source>
</evidence>
<dbReference type="PANTHER" id="PTHR33604:SF3">
    <property type="entry name" value="OSJNBA0004B13.7 PROTEIN"/>
    <property type="match status" value="1"/>
</dbReference>
<feature type="compositionally biased region" description="Low complexity" evidence="1">
    <location>
        <begin position="649"/>
        <end position="659"/>
    </location>
</feature>
<evidence type="ECO:0000256" key="1">
    <source>
        <dbReference type="SAM" id="MobiDB-lite"/>
    </source>
</evidence>
<reference evidence="2 3" key="1">
    <citation type="journal article" date="2010" name="Nature">
        <title>The Ectocarpus genome and the independent evolution of multicellularity in brown algae.</title>
        <authorList>
            <person name="Cock J.M."/>
            <person name="Sterck L."/>
            <person name="Rouze P."/>
            <person name="Scornet D."/>
            <person name="Allen A.E."/>
            <person name="Amoutzias G."/>
            <person name="Anthouard V."/>
            <person name="Artiguenave F."/>
            <person name="Aury J.M."/>
            <person name="Badger J.H."/>
            <person name="Beszteri B."/>
            <person name="Billiau K."/>
            <person name="Bonnet E."/>
            <person name="Bothwell J.H."/>
            <person name="Bowler C."/>
            <person name="Boyen C."/>
            <person name="Brownlee C."/>
            <person name="Carrano C.J."/>
            <person name="Charrier B."/>
            <person name="Cho G.Y."/>
            <person name="Coelho S.M."/>
            <person name="Collen J."/>
            <person name="Corre E."/>
            <person name="Da Silva C."/>
            <person name="Delage L."/>
            <person name="Delaroque N."/>
            <person name="Dittami S.M."/>
            <person name="Doulbeau S."/>
            <person name="Elias M."/>
            <person name="Farnham G."/>
            <person name="Gachon C.M."/>
            <person name="Gschloessl B."/>
            <person name="Heesch S."/>
            <person name="Jabbari K."/>
            <person name="Jubin C."/>
            <person name="Kawai H."/>
            <person name="Kimura K."/>
            <person name="Kloareg B."/>
            <person name="Kupper F.C."/>
            <person name="Lang D."/>
            <person name="Le Bail A."/>
            <person name="Leblanc C."/>
            <person name="Lerouge P."/>
            <person name="Lohr M."/>
            <person name="Lopez P.J."/>
            <person name="Martens C."/>
            <person name="Maumus F."/>
            <person name="Michel G."/>
            <person name="Miranda-Saavedra D."/>
            <person name="Morales J."/>
            <person name="Moreau H."/>
            <person name="Motomura T."/>
            <person name="Nagasato C."/>
            <person name="Napoli C.A."/>
            <person name="Nelson D.R."/>
            <person name="Nyvall-Collen P."/>
            <person name="Peters A.F."/>
            <person name="Pommier C."/>
            <person name="Potin P."/>
            <person name="Poulain J."/>
            <person name="Quesneville H."/>
            <person name="Read B."/>
            <person name="Rensing S.A."/>
            <person name="Ritter A."/>
            <person name="Rousvoal S."/>
            <person name="Samanta M."/>
            <person name="Samson G."/>
            <person name="Schroeder D.C."/>
            <person name="Segurens B."/>
            <person name="Strittmatter M."/>
            <person name="Tonon T."/>
            <person name="Tregear J.W."/>
            <person name="Valentin K."/>
            <person name="von Dassow P."/>
            <person name="Yamagishi T."/>
            <person name="Van de Peer Y."/>
            <person name="Wincker P."/>
        </authorList>
    </citation>
    <scope>NUCLEOTIDE SEQUENCE [LARGE SCALE GENOMIC DNA]</scope>
    <source>
        <strain evidence="3">Ec32 / CCAP1310/4</strain>
    </source>
</reference>
<dbReference type="PANTHER" id="PTHR33604">
    <property type="entry name" value="OSJNBA0004B13.7 PROTEIN"/>
    <property type="match status" value="1"/>
</dbReference>
<feature type="region of interest" description="Disordered" evidence="1">
    <location>
        <begin position="647"/>
        <end position="673"/>
    </location>
</feature>
<dbReference type="EMBL" id="FN647931">
    <property type="protein sequence ID" value="CBN78541.1"/>
    <property type="molecule type" value="Genomic_DNA"/>
</dbReference>
<evidence type="ECO:0000313" key="2">
    <source>
        <dbReference type="EMBL" id="CBN78541.1"/>
    </source>
</evidence>
<dbReference type="AlphaFoldDB" id="D8LE24"/>
<dbReference type="EMBL" id="FN649728">
    <property type="protein sequence ID" value="CBN78541.1"/>
    <property type="molecule type" value="Genomic_DNA"/>
</dbReference>